<dbReference type="KEGG" id="sata:C5746_15510"/>
<name>A0A2Z5JQQ2_STRAR</name>
<protein>
    <submittedName>
        <fullName evidence="2">Divalent-cation tolerance protein CutA</fullName>
    </submittedName>
</protein>
<dbReference type="InterPro" id="IPR015867">
    <property type="entry name" value="N-reg_PII/ATP_PRibTrfase_C"/>
</dbReference>
<dbReference type="InterPro" id="IPR011322">
    <property type="entry name" value="N-reg_PII-like_a/b"/>
</dbReference>
<evidence type="ECO:0000313" key="3">
    <source>
        <dbReference type="Proteomes" id="UP000252698"/>
    </source>
</evidence>
<reference evidence="2 3" key="1">
    <citation type="journal article" date="2018" name="Front. Microbiol.">
        <title>Genome Sequencing of Streptomyces atratus SCSIOZH16 and Activation Production of Nocardamine via Metabolic Engineering.</title>
        <authorList>
            <person name="Li Y."/>
            <person name="Zhang C."/>
            <person name="Liu C."/>
            <person name="Ju J."/>
            <person name="Ma J."/>
        </authorList>
    </citation>
    <scope>NUCLEOTIDE SEQUENCE [LARGE SCALE GENOMIC DNA]</scope>
    <source>
        <strain evidence="2 3">SCSIO_ZH16</strain>
    </source>
</reference>
<proteinExistence type="inferred from homology"/>
<dbReference type="Gene3D" id="3.30.70.120">
    <property type="match status" value="1"/>
</dbReference>
<dbReference type="GO" id="GO:0005507">
    <property type="term" value="F:copper ion binding"/>
    <property type="evidence" value="ECO:0007669"/>
    <property type="project" value="TreeGrafter"/>
</dbReference>
<dbReference type="EMBL" id="CP027306">
    <property type="protein sequence ID" value="AXE82811.1"/>
    <property type="molecule type" value="Genomic_DNA"/>
</dbReference>
<gene>
    <name evidence="2" type="ORF">C5746_15510</name>
</gene>
<dbReference type="InterPro" id="IPR004323">
    <property type="entry name" value="Ion_tolerance_CutA"/>
</dbReference>
<dbReference type="SUPFAM" id="SSF54913">
    <property type="entry name" value="GlnB-like"/>
    <property type="match status" value="1"/>
</dbReference>
<comment type="similarity">
    <text evidence="1">Belongs to the CutA family.</text>
</comment>
<dbReference type="PANTHER" id="PTHR23419">
    <property type="entry name" value="DIVALENT CATION TOLERANCE CUTA-RELATED"/>
    <property type="match status" value="1"/>
</dbReference>
<accession>A0A2Z5JQQ2</accession>
<dbReference type="Proteomes" id="UP000252698">
    <property type="component" value="Chromosome"/>
</dbReference>
<sequence length="107" mass="11767">MQVSTATPDRQAAVDLARSAVTERLAAGAQIIGPVTSAFWHNGEFGTGEEWQLLFKTRRELYAELEEHILRNHPWENPEIAAVAIVAGSAACLHWMETNTKGLPSAR</sequence>
<organism evidence="2 3">
    <name type="scientific">Streptomyces atratus</name>
    <dbReference type="NCBI Taxonomy" id="1893"/>
    <lineage>
        <taxon>Bacteria</taxon>
        <taxon>Bacillati</taxon>
        <taxon>Actinomycetota</taxon>
        <taxon>Actinomycetes</taxon>
        <taxon>Kitasatosporales</taxon>
        <taxon>Streptomycetaceae</taxon>
        <taxon>Streptomyces</taxon>
    </lineage>
</organism>
<evidence type="ECO:0000256" key="1">
    <source>
        <dbReference type="ARBA" id="ARBA00010169"/>
    </source>
</evidence>
<dbReference type="Pfam" id="PF03091">
    <property type="entry name" value="CutA1"/>
    <property type="match status" value="1"/>
</dbReference>
<dbReference type="GO" id="GO:0010038">
    <property type="term" value="P:response to metal ion"/>
    <property type="evidence" value="ECO:0007669"/>
    <property type="project" value="InterPro"/>
</dbReference>
<evidence type="ECO:0000313" key="2">
    <source>
        <dbReference type="EMBL" id="AXE82811.1"/>
    </source>
</evidence>
<dbReference type="PANTHER" id="PTHR23419:SF8">
    <property type="entry name" value="FI09726P"/>
    <property type="match status" value="1"/>
</dbReference>
<dbReference type="AlphaFoldDB" id="A0A2Z5JQQ2"/>